<dbReference type="PROSITE" id="PS51710">
    <property type="entry name" value="G_OBG"/>
    <property type="match status" value="1"/>
</dbReference>
<dbReference type="InterPro" id="IPR006169">
    <property type="entry name" value="GTP1_OBG_dom"/>
</dbReference>
<dbReference type="Gene3D" id="2.70.210.12">
    <property type="entry name" value="GTP1/OBG domain"/>
    <property type="match status" value="1"/>
</dbReference>
<dbReference type="PANTHER" id="PTHR11702:SF31">
    <property type="entry name" value="MITOCHONDRIAL RIBOSOME-ASSOCIATED GTPASE 2"/>
    <property type="match status" value="1"/>
</dbReference>
<protein>
    <submittedName>
        <fullName evidence="6">Uncharacterized protein</fullName>
    </submittedName>
</protein>
<evidence type="ECO:0000313" key="7">
    <source>
        <dbReference type="Proteomes" id="UP000612055"/>
    </source>
</evidence>
<comment type="caution">
    <text evidence="6">The sequence shown here is derived from an EMBL/GenBank/DDBJ whole genome shotgun (WGS) entry which is preliminary data.</text>
</comment>
<feature type="region of interest" description="Disordered" evidence="3">
    <location>
        <begin position="410"/>
        <end position="504"/>
    </location>
</feature>
<feature type="compositionally biased region" description="Low complexity" evidence="3">
    <location>
        <begin position="206"/>
        <end position="221"/>
    </location>
</feature>
<evidence type="ECO:0000256" key="2">
    <source>
        <dbReference type="ARBA" id="ARBA00023134"/>
    </source>
</evidence>
<dbReference type="PROSITE" id="PS51883">
    <property type="entry name" value="OBG"/>
    <property type="match status" value="1"/>
</dbReference>
<dbReference type="Pfam" id="PF01018">
    <property type="entry name" value="GTP1_OBG"/>
    <property type="match status" value="2"/>
</dbReference>
<dbReference type="PANTHER" id="PTHR11702">
    <property type="entry name" value="DEVELOPMENTALLY REGULATED GTP-BINDING PROTEIN-RELATED"/>
    <property type="match status" value="1"/>
</dbReference>
<dbReference type="InterPro" id="IPR031167">
    <property type="entry name" value="G_OBG"/>
</dbReference>
<dbReference type="GO" id="GO:0042254">
    <property type="term" value="P:ribosome biogenesis"/>
    <property type="evidence" value="ECO:0007669"/>
    <property type="project" value="UniProtKB-UniRule"/>
</dbReference>
<organism evidence="6 7">
    <name type="scientific">Edaphochlamys debaryana</name>
    <dbReference type="NCBI Taxonomy" id="47281"/>
    <lineage>
        <taxon>Eukaryota</taxon>
        <taxon>Viridiplantae</taxon>
        <taxon>Chlorophyta</taxon>
        <taxon>core chlorophytes</taxon>
        <taxon>Chlorophyceae</taxon>
        <taxon>CS clade</taxon>
        <taxon>Chlamydomonadales</taxon>
        <taxon>Chlamydomonadales incertae sedis</taxon>
        <taxon>Edaphochlamys</taxon>
    </lineage>
</organism>
<keyword evidence="2" id="KW-0342">GTP-binding</keyword>
<reference evidence="6" key="1">
    <citation type="journal article" date="2020" name="bioRxiv">
        <title>Comparative genomics of Chlamydomonas.</title>
        <authorList>
            <person name="Craig R.J."/>
            <person name="Hasan A.R."/>
            <person name="Ness R.W."/>
            <person name="Keightley P.D."/>
        </authorList>
    </citation>
    <scope>NUCLEOTIDE SEQUENCE</scope>
    <source>
        <strain evidence="6">CCAP 11/70</strain>
    </source>
</reference>
<dbReference type="Gene3D" id="3.40.50.300">
    <property type="entry name" value="P-loop containing nucleotide triphosphate hydrolases"/>
    <property type="match status" value="2"/>
</dbReference>
<dbReference type="EMBL" id="JAEHOE010000129">
    <property type="protein sequence ID" value="KAG2485471.1"/>
    <property type="molecule type" value="Genomic_DNA"/>
</dbReference>
<dbReference type="AlphaFoldDB" id="A0A836BQJ2"/>
<dbReference type="Proteomes" id="UP000612055">
    <property type="component" value="Unassembled WGS sequence"/>
</dbReference>
<dbReference type="GO" id="GO:0005739">
    <property type="term" value="C:mitochondrion"/>
    <property type="evidence" value="ECO:0007669"/>
    <property type="project" value="TreeGrafter"/>
</dbReference>
<feature type="compositionally biased region" description="Gly residues" evidence="3">
    <location>
        <begin position="410"/>
        <end position="435"/>
    </location>
</feature>
<evidence type="ECO:0000256" key="1">
    <source>
        <dbReference type="ARBA" id="ARBA00022741"/>
    </source>
</evidence>
<feature type="compositionally biased region" description="Acidic residues" evidence="3">
    <location>
        <begin position="144"/>
        <end position="162"/>
    </location>
</feature>
<keyword evidence="1" id="KW-0547">Nucleotide-binding</keyword>
<dbReference type="InterPro" id="IPR036726">
    <property type="entry name" value="GTP1_OBG_dom_sf"/>
</dbReference>
<evidence type="ECO:0000313" key="6">
    <source>
        <dbReference type="EMBL" id="KAG2485471.1"/>
    </source>
</evidence>
<feature type="compositionally biased region" description="Gly residues" evidence="3">
    <location>
        <begin position="444"/>
        <end position="464"/>
    </location>
</feature>
<name>A0A836BQJ2_9CHLO</name>
<feature type="region of interest" description="Disordered" evidence="3">
    <location>
        <begin position="144"/>
        <end position="250"/>
    </location>
</feature>
<dbReference type="SUPFAM" id="SSF82051">
    <property type="entry name" value="Obg GTP-binding protein N-terminal domain"/>
    <property type="match status" value="1"/>
</dbReference>
<feature type="compositionally biased region" description="Basic residues" evidence="3">
    <location>
        <begin position="466"/>
        <end position="477"/>
    </location>
</feature>
<dbReference type="InterPro" id="IPR006073">
    <property type="entry name" value="GTP-bd"/>
</dbReference>
<sequence length="604" mass="59940">MLLAKSARRAAVREGRPPLPQRGYLVDSARFRARGGRGGSGTASFEPVGRGRHLTAAGGSGGPGGDVIIRASRDVSSLYGISTVIAGTAGGRGGSNGQTGGGGATAVLEVPLGTRVQMGPLLDAGAEAIDQSDEDDEYVYEDLGDEQEEHDASEDETDEYDDGAARRGRRRAAPAAARSYTHSEPEAEPPAPSPRSIAQTPPGALRPNSGSSARSARPGAHSRAESEPESDEELEPRRRAGDGAEDMGGDRAEAVQGAGVDLDLHGQELVVARGGAGGRGNKAFEPRPGRPAPDTCEPGQPGEERWVRLSTRLLADVGFVGLPNAGKSTLLGAITAARAKVGSYAFTTIRPQLGAIQYEDGARLVTADIPGLVQGAHANKGRGNAFLRHIERCRVLAFVVDLSGSAGPGAAGTAGGAGGAGGAGAAGAGAGGSAGAGISDGEAGAAGAGGREAGQGGGAAGGARGRAVRRAALRRSARAGPAPGGPAQGEGERQAGAAAHEAQADVDVEEAGPAAPIGRVPLAPAEQLRVLQEELRLYNPALASAPALVVANKTDAAADPRGALASLAAATPLPIVPVSAARGAGLARLKAALRAIAGAEAGGG</sequence>
<dbReference type="GO" id="GO:0003924">
    <property type="term" value="F:GTPase activity"/>
    <property type="evidence" value="ECO:0007669"/>
    <property type="project" value="InterPro"/>
</dbReference>
<evidence type="ECO:0000256" key="3">
    <source>
        <dbReference type="SAM" id="MobiDB-lite"/>
    </source>
</evidence>
<accession>A0A836BQJ2</accession>
<dbReference type="GO" id="GO:0005525">
    <property type="term" value="F:GTP binding"/>
    <property type="evidence" value="ECO:0007669"/>
    <property type="project" value="UniProtKB-KW"/>
</dbReference>
<proteinExistence type="predicted"/>
<keyword evidence="7" id="KW-1185">Reference proteome</keyword>
<feature type="domain" description="OBG-type G" evidence="4">
    <location>
        <begin position="315"/>
        <end position="598"/>
    </location>
</feature>
<gene>
    <name evidence="6" type="ORF">HYH03_015847</name>
</gene>
<dbReference type="OrthoDB" id="347018at2759"/>
<dbReference type="InterPro" id="IPR045086">
    <property type="entry name" value="OBG_GTPase"/>
</dbReference>
<feature type="compositionally biased region" description="Basic and acidic residues" evidence="3">
    <location>
        <begin position="235"/>
        <end position="250"/>
    </location>
</feature>
<feature type="domain" description="Obg" evidence="5">
    <location>
        <begin position="23"/>
        <end position="314"/>
    </location>
</feature>
<evidence type="ECO:0000259" key="5">
    <source>
        <dbReference type="PROSITE" id="PS51883"/>
    </source>
</evidence>
<dbReference type="SUPFAM" id="SSF52540">
    <property type="entry name" value="P-loop containing nucleoside triphosphate hydrolases"/>
    <property type="match status" value="1"/>
</dbReference>
<feature type="region of interest" description="Disordered" evidence="3">
    <location>
        <begin position="274"/>
        <end position="301"/>
    </location>
</feature>
<evidence type="ECO:0000259" key="4">
    <source>
        <dbReference type="PROSITE" id="PS51710"/>
    </source>
</evidence>
<dbReference type="PRINTS" id="PR00326">
    <property type="entry name" value="GTP1OBG"/>
</dbReference>
<dbReference type="Pfam" id="PF01926">
    <property type="entry name" value="MMR_HSR1"/>
    <property type="match status" value="1"/>
</dbReference>
<dbReference type="InterPro" id="IPR027417">
    <property type="entry name" value="P-loop_NTPase"/>
</dbReference>